<proteinExistence type="predicted"/>
<organism evidence="1">
    <name type="scientific">Brassica oleracea</name>
    <name type="common">Wild cabbage</name>
    <dbReference type="NCBI Taxonomy" id="3712"/>
    <lineage>
        <taxon>Eukaryota</taxon>
        <taxon>Viridiplantae</taxon>
        <taxon>Streptophyta</taxon>
        <taxon>Embryophyta</taxon>
        <taxon>Tracheophyta</taxon>
        <taxon>Spermatophyta</taxon>
        <taxon>Magnoliopsida</taxon>
        <taxon>eudicotyledons</taxon>
        <taxon>Gunneridae</taxon>
        <taxon>Pentapetalae</taxon>
        <taxon>rosids</taxon>
        <taxon>malvids</taxon>
        <taxon>Brassicales</taxon>
        <taxon>Brassicaceae</taxon>
        <taxon>Brassiceae</taxon>
        <taxon>Brassica</taxon>
    </lineage>
</organism>
<dbReference type="AlphaFoldDB" id="A0A3P6DG72"/>
<reference evidence="1" key="1">
    <citation type="submission" date="2018-11" db="EMBL/GenBank/DDBJ databases">
        <authorList>
            <consortium name="Genoscope - CEA"/>
            <person name="William W."/>
        </authorList>
    </citation>
    <scope>NUCLEOTIDE SEQUENCE</scope>
</reference>
<protein>
    <submittedName>
        <fullName evidence="1">Uncharacterized protein</fullName>
    </submittedName>
</protein>
<sequence length="71" mass="8292">MVGKAGFEEAVKRGWDGVDVGPQDSLVDRIARCRKELSKWKKTSNFNSRDRINKLSLELRLRSLRETRMQK</sequence>
<accession>A0A3P6DG72</accession>
<name>A0A3P6DG72_BRAOL</name>
<evidence type="ECO:0000313" key="1">
    <source>
        <dbReference type="EMBL" id="VDD23104.1"/>
    </source>
</evidence>
<gene>
    <name evidence="1" type="ORF">BOLC2T09270H</name>
</gene>
<dbReference type="EMBL" id="LR031874">
    <property type="protein sequence ID" value="VDD23104.1"/>
    <property type="molecule type" value="Genomic_DNA"/>
</dbReference>